<dbReference type="Gene3D" id="3.40.50.720">
    <property type="entry name" value="NAD(P)-binding Rossmann-like Domain"/>
    <property type="match status" value="1"/>
</dbReference>
<dbReference type="SUPFAM" id="SSF51735">
    <property type="entry name" value="NAD(P)-binding Rossmann-fold domains"/>
    <property type="match status" value="1"/>
</dbReference>
<dbReference type="InterPro" id="IPR005886">
    <property type="entry name" value="UDP_G4E"/>
</dbReference>
<dbReference type="NCBIfam" id="NF007956">
    <property type="entry name" value="PRK10675.1"/>
    <property type="match status" value="1"/>
</dbReference>
<dbReference type="EC" id="5.1.3.2" evidence="5 9"/>
<feature type="domain" description="NAD(P)-binding" evidence="11">
    <location>
        <begin position="10"/>
        <end position="329"/>
    </location>
</feature>
<comment type="pathway">
    <text evidence="3 9">Carbohydrate metabolism; galactose metabolism.</text>
</comment>
<sequence>MARQAPMSVLVCGGAGYIGSHACVALAEQGYRIVIADNFANSSPRVLLRLQRIIGAPVECERVDLRSRTALKRLFARHRFDAVMHFAALKAVGESCAQPLTYFENNISGTINLLQAMQKARVPRLVFSSSATVYGDPQRVPVDESAPLQVTNPYGRTKLVMEQLIGDLCSSVPSFRAANLRYFNPVGAHPSGLIGEDPAGIPNNLMPFICQVATGRRERLSIFGGDYPTPDGTGVRDYIHVVDLARAHVDALDYLVREDANLTVNLGTGRGVSVLELVKAFEKASGRRIPYEIVDRRPGDVAQVYADPSLAHTLLGWRARFDIDTMCRDAWHWQSGNPEGYERGKTDSAARARPGRVRQGRQEPHPLTDGV</sequence>
<dbReference type="Proteomes" id="UP001596036">
    <property type="component" value="Unassembled WGS sequence"/>
</dbReference>
<evidence type="ECO:0000313" key="12">
    <source>
        <dbReference type="EMBL" id="MFC5568937.1"/>
    </source>
</evidence>
<evidence type="ECO:0000256" key="3">
    <source>
        <dbReference type="ARBA" id="ARBA00004947"/>
    </source>
</evidence>
<evidence type="ECO:0000259" key="11">
    <source>
        <dbReference type="Pfam" id="PF16363"/>
    </source>
</evidence>
<evidence type="ECO:0000256" key="1">
    <source>
        <dbReference type="ARBA" id="ARBA00000083"/>
    </source>
</evidence>
<evidence type="ECO:0000256" key="2">
    <source>
        <dbReference type="ARBA" id="ARBA00001911"/>
    </source>
</evidence>
<dbReference type="CDD" id="cd05247">
    <property type="entry name" value="UDP_G4E_1_SDR_e"/>
    <property type="match status" value="1"/>
</dbReference>
<feature type="region of interest" description="Disordered" evidence="10">
    <location>
        <begin position="334"/>
        <end position="371"/>
    </location>
</feature>
<dbReference type="InterPro" id="IPR016040">
    <property type="entry name" value="NAD(P)-bd_dom"/>
</dbReference>
<evidence type="ECO:0000256" key="6">
    <source>
        <dbReference type="ARBA" id="ARBA00018569"/>
    </source>
</evidence>
<gene>
    <name evidence="12" type="primary">galE</name>
    <name evidence="12" type="ORF">ACFPN1_02520</name>
</gene>
<keyword evidence="7 9" id="KW-0520">NAD</keyword>
<evidence type="ECO:0000256" key="4">
    <source>
        <dbReference type="ARBA" id="ARBA00007637"/>
    </source>
</evidence>
<keyword evidence="8 9" id="KW-0413">Isomerase</keyword>
<reference evidence="13" key="1">
    <citation type="journal article" date="2019" name="Int. J. Syst. Evol. Microbiol.">
        <title>The Global Catalogue of Microorganisms (GCM) 10K type strain sequencing project: providing services to taxonomists for standard genome sequencing and annotation.</title>
        <authorList>
            <consortium name="The Broad Institute Genomics Platform"/>
            <consortium name="The Broad Institute Genome Sequencing Center for Infectious Disease"/>
            <person name="Wu L."/>
            <person name="Ma J."/>
        </authorList>
    </citation>
    <scope>NUCLEOTIDE SEQUENCE [LARGE SCALE GENOMIC DNA]</scope>
    <source>
        <strain evidence="13">KACC 11407</strain>
    </source>
</reference>
<comment type="similarity">
    <text evidence="4 9">Belongs to the NAD(P)-dependent epimerase/dehydratase family.</text>
</comment>
<dbReference type="EMBL" id="JBHSNM010000001">
    <property type="protein sequence ID" value="MFC5568937.1"/>
    <property type="molecule type" value="Genomic_DNA"/>
</dbReference>
<evidence type="ECO:0000256" key="9">
    <source>
        <dbReference type="RuleBase" id="RU366046"/>
    </source>
</evidence>
<evidence type="ECO:0000256" key="10">
    <source>
        <dbReference type="SAM" id="MobiDB-lite"/>
    </source>
</evidence>
<dbReference type="RefSeq" id="WP_386752697.1">
    <property type="nucleotide sequence ID" value="NZ_JBHSNM010000001.1"/>
</dbReference>
<evidence type="ECO:0000313" key="13">
    <source>
        <dbReference type="Proteomes" id="UP001596036"/>
    </source>
</evidence>
<feature type="compositionally biased region" description="Basic and acidic residues" evidence="10">
    <location>
        <begin position="340"/>
        <end position="350"/>
    </location>
</feature>
<proteinExistence type="inferred from homology"/>
<organism evidence="12 13">
    <name type="scientific">Lysobacter yangpyeongensis</name>
    <dbReference type="NCBI Taxonomy" id="346182"/>
    <lineage>
        <taxon>Bacteria</taxon>
        <taxon>Pseudomonadati</taxon>
        <taxon>Pseudomonadota</taxon>
        <taxon>Gammaproteobacteria</taxon>
        <taxon>Lysobacterales</taxon>
        <taxon>Lysobacteraceae</taxon>
        <taxon>Lysobacter</taxon>
    </lineage>
</organism>
<dbReference type="Gene3D" id="3.90.25.10">
    <property type="entry name" value="UDP-galactose 4-epimerase, domain 1"/>
    <property type="match status" value="1"/>
</dbReference>
<dbReference type="Pfam" id="PF16363">
    <property type="entry name" value="GDP_Man_Dehyd"/>
    <property type="match status" value="1"/>
</dbReference>
<keyword evidence="9" id="KW-0119">Carbohydrate metabolism</keyword>
<keyword evidence="13" id="KW-1185">Reference proteome</keyword>
<dbReference type="PANTHER" id="PTHR43725:SF47">
    <property type="entry name" value="UDP-GLUCOSE 4-EPIMERASE"/>
    <property type="match status" value="1"/>
</dbReference>
<comment type="caution">
    <text evidence="12">The sequence shown here is derived from an EMBL/GenBank/DDBJ whole genome shotgun (WGS) entry which is preliminary data.</text>
</comment>
<evidence type="ECO:0000256" key="8">
    <source>
        <dbReference type="ARBA" id="ARBA00023235"/>
    </source>
</evidence>
<feature type="compositionally biased region" description="Basic and acidic residues" evidence="10">
    <location>
        <begin position="360"/>
        <end position="371"/>
    </location>
</feature>
<comment type="cofactor">
    <cofactor evidence="2 9">
        <name>NAD(+)</name>
        <dbReference type="ChEBI" id="CHEBI:57540"/>
    </cofactor>
</comment>
<accession>A0ABW0SIR4</accession>
<dbReference type="GO" id="GO:0003978">
    <property type="term" value="F:UDP-glucose 4-epimerase activity"/>
    <property type="evidence" value="ECO:0007669"/>
    <property type="project" value="UniProtKB-EC"/>
</dbReference>
<evidence type="ECO:0000256" key="5">
    <source>
        <dbReference type="ARBA" id="ARBA00013189"/>
    </source>
</evidence>
<evidence type="ECO:0000256" key="7">
    <source>
        <dbReference type="ARBA" id="ARBA00023027"/>
    </source>
</evidence>
<dbReference type="InterPro" id="IPR036291">
    <property type="entry name" value="NAD(P)-bd_dom_sf"/>
</dbReference>
<comment type="catalytic activity">
    <reaction evidence="1 9">
        <text>UDP-alpha-D-glucose = UDP-alpha-D-galactose</text>
        <dbReference type="Rhea" id="RHEA:22168"/>
        <dbReference type="ChEBI" id="CHEBI:58885"/>
        <dbReference type="ChEBI" id="CHEBI:66914"/>
        <dbReference type="EC" id="5.1.3.2"/>
    </reaction>
</comment>
<name>A0ABW0SIR4_9GAMM</name>
<protein>
    <recommendedName>
        <fullName evidence="6 9">UDP-glucose 4-epimerase</fullName>
        <ecNumber evidence="5 9">5.1.3.2</ecNumber>
    </recommendedName>
</protein>
<comment type="subunit">
    <text evidence="9">Homodimer.</text>
</comment>
<dbReference type="PANTHER" id="PTHR43725">
    <property type="entry name" value="UDP-GLUCOSE 4-EPIMERASE"/>
    <property type="match status" value="1"/>
</dbReference>
<dbReference type="NCBIfam" id="TIGR01179">
    <property type="entry name" value="galE"/>
    <property type="match status" value="1"/>
</dbReference>